<feature type="region of interest" description="Disordered" evidence="1">
    <location>
        <begin position="1"/>
        <end position="20"/>
    </location>
</feature>
<keyword evidence="2" id="KW-0812">Transmembrane</keyword>
<feature type="transmembrane region" description="Helical" evidence="2">
    <location>
        <begin position="154"/>
        <end position="175"/>
    </location>
</feature>
<evidence type="ECO:0000256" key="1">
    <source>
        <dbReference type="SAM" id="MobiDB-lite"/>
    </source>
</evidence>
<evidence type="ECO:0000313" key="5">
    <source>
        <dbReference type="Proteomes" id="UP001151518"/>
    </source>
</evidence>
<keyword evidence="2" id="KW-1133">Transmembrane helix</keyword>
<dbReference type="AlphaFoldDB" id="A0A9W8G565"/>
<evidence type="ECO:0000313" key="4">
    <source>
        <dbReference type="EMBL" id="KAJ2673585.1"/>
    </source>
</evidence>
<organism evidence="4 5">
    <name type="scientific">Coemansia spiralis</name>
    <dbReference type="NCBI Taxonomy" id="417178"/>
    <lineage>
        <taxon>Eukaryota</taxon>
        <taxon>Fungi</taxon>
        <taxon>Fungi incertae sedis</taxon>
        <taxon>Zoopagomycota</taxon>
        <taxon>Kickxellomycotina</taxon>
        <taxon>Kickxellomycetes</taxon>
        <taxon>Kickxellales</taxon>
        <taxon>Kickxellaceae</taxon>
        <taxon>Coemansia</taxon>
    </lineage>
</organism>
<feature type="transmembrane region" description="Helical" evidence="2">
    <location>
        <begin position="126"/>
        <end position="148"/>
    </location>
</feature>
<name>A0A9W8G565_9FUNG</name>
<gene>
    <name evidence="4" type="ORF">GGI25_004686</name>
</gene>
<dbReference type="InterPro" id="IPR056019">
    <property type="entry name" value="DUF7598"/>
</dbReference>
<keyword evidence="2" id="KW-0472">Membrane</keyword>
<feature type="transmembrane region" description="Helical" evidence="2">
    <location>
        <begin position="232"/>
        <end position="261"/>
    </location>
</feature>
<feature type="domain" description="DUF7598" evidence="3">
    <location>
        <begin position="121"/>
        <end position="254"/>
    </location>
</feature>
<dbReference type="Proteomes" id="UP001151518">
    <property type="component" value="Unassembled WGS sequence"/>
</dbReference>
<protein>
    <recommendedName>
        <fullName evidence="3">DUF7598 domain-containing protein</fullName>
    </recommendedName>
</protein>
<sequence>MSIPIRSFEPSTMNSSDDRFRTMTPATEYSAMSRSHYADYYDEDWSNTMENTKTFVGYSNPTNKSVADSLAPSPYILPERNTFSRKASPDFAMESDASTIALVPKPATQGEPLGIKIRQLLTVLRALHILAALILLGCIGGMEVYMLIGDISIVVIPRFICRIILMAITIILVLCNCNIPKSIHRHFPMFNNKHSWKALGLSQIIVAFFVLGDSTLKDMRVAQNNSKFARILFPFVLAFSCLMLFVGLVYFIVGSVGGVAIKQRFYNLSQNSE</sequence>
<accession>A0A9W8G565</accession>
<comment type="caution">
    <text evidence="4">The sequence shown here is derived from an EMBL/GenBank/DDBJ whole genome shotgun (WGS) entry which is preliminary data.</text>
</comment>
<dbReference type="OrthoDB" id="5594530at2759"/>
<dbReference type="Pfam" id="PF24535">
    <property type="entry name" value="DUF7598"/>
    <property type="match status" value="1"/>
</dbReference>
<feature type="transmembrane region" description="Helical" evidence="2">
    <location>
        <begin position="196"/>
        <end position="212"/>
    </location>
</feature>
<evidence type="ECO:0000259" key="3">
    <source>
        <dbReference type="Pfam" id="PF24535"/>
    </source>
</evidence>
<reference evidence="4" key="1">
    <citation type="submission" date="2022-07" db="EMBL/GenBank/DDBJ databases">
        <title>Phylogenomic reconstructions and comparative analyses of Kickxellomycotina fungi.</title>
        <authorList>
            <person name="Reynolds N.K."/>
            <person name="Stajich J.E."/>
            <person name="Barry K."/>
            <person name="Grigoriev I.V."/>
            <person name="Crous P."/>
            <person name="Smith M.E."/>
        </authorList>
    </citation>
    <scope>NUCLEOTIDE SEQUENCE</scope>
    <source>
        <strain evidence="4">NRRL 3115</strain>
    </source>
</reference>
<proteinExistence type="predicted"/>
<evidence type="ECO:0000256" key="2">
    <source>
        <dbReference type="SAM" id="Phobius"/>
    </source>
</evidence>
<dbReference type="EMBL" id="JANBTW010000067">
    <property type="protein sequence ID" value="KAJ2673585.1"/>
    <property type="molecule type" value="Genomic_DNA"/>
</dbReference>